<name>A0A1T4YFE5_9BACT</name>
<dbReference type="STRING" id="48467.SAMN02745166_03152"/>
<dbReference type="AlphaFoldDB" id="A0A1T4YFE5"/>
<evidence type="ECO:0000313" key="2">
    <source>
        <dbReference type="Proteomes" id="UP000190774"/>
    </source>
</evidence>
<evidence type="ECO:0000313" key="1">
    <source>
        <dbReference type="EMBL" id="SKB00489.1"/>
    </source>
</evidence>
<proteinExistence type="predicted"/>
<organism evidence="1 2">
    <name type="scientific">Prosthecobacter debontii</name>
    <dbReference type="NCBI Taxonomy" id="48467"/>
    <lineage>
        <taxon>Bacteria</taxon>
        <taxon>Pseudomonadati</taxon>
        <taxon>Verrucomicrobiota</taxon>
        <taxon>Verrucomicrobiia</taxon>
        <taxon>Verrucomicrobiales</taxon>
        <taxon>Verrucomicrobiaceae</taxon>
        <taxon>Prosthecobacter</taxon>
    </lineage>
</organism>
<dbReference type="EMBL" id="FUYE01000010">
    <property type="protein sequence ID" value="SKB00489.1"/>
    <property type="molecule type" value="Genomic_DNA"/>
</dbReference>
<keyword evidence="2" id="KW-1185">Reference proteome</keyword>
<protein>
    <submittedName>
        <fullName evidence="1">Uncharacterized protein</fullName>
    </submittedName>
</protein>
<sequence length="49" mass="5327">MSGILARFGGVGQVFPAMGMLSWNQGPLSEIQASFCQTWLVFSETSVLF</sequence>
<accession>A0A1T4YFE5</accession>
<reference evidence="2" key="1">
    <citation type="submission" date="2017-02" db="EMBL/GenBank/DDBJ databases">
        <authorList>
            <person name="Varghese N."/>
            <person name="Submissions S."/>
        </authorList>
    </citation>
    <scope>NUCLEOTIDE SEQUENCE [LARGE SCALE GENOMIC DNA]</scope>
    <source>
        <strain evidence="2">ATCC 700200</strain>
    </source>
</reference>
<gene>
    <name evidence="1" type="ORF">SAMN02745166_03152</name>
</gene>
<dbReference type="Proteomes" id="UP000190774">
    <property type="component" value="Unassembled WGS sequence"/>
</dbReference>